<dbReference type="Proteomes" id="UP001162001">
    <property type="component" value="Segment"/>
</dbReference>
<gene>
    <name evidence="1" type="ORF">Fadolivirus_1_80</name>
</gene>
<reference evidence="1 2" key="1">
    <citation type="submission" date="2020-04" db="EMBL/GenBank/DDBJ databases">
        <title>Advantages and limits of metagenomic assembly and binning of a giant virus.</title>
        <authorList>
            <person name="Schulz F."/>
            <person name="Andreani J."/>
            <person name="Francis R."/>
            <person name="Boudjemaa H."/>
            <person name="Bou Khalil J.Y."/>
            <person name="Lee J."/>
            <person name="La Scola B."/>
            <person name="Woyke T."/>
        </authorList>
    </citation>
    <scope>NUCLEOTIDE SEQUENCE [LARGE SCALE GENOMIC DNA]</scope>
    <source>
        <strain evidence="1 2">FV1/VV64</strain>
    </source>
</reference>
<sequence>MTTRSLPIPHIGKHRKELEIESCLLKRINENLYTEDDHDNEWQWSTDQHNDEDRYIFKMDEDYLQCKCIAIRHEYPFDTCVTCKGV</sequence>
<protein>
    <submittedName>
        <fullName evidence="1">Uncharacterized protein</fullName>
    </submittedName>
</protein>
<name>A0A7D3R142_9VIRU</name>
<proteinExistence type="predicted"/>
<accession>A0A7D3R142</accession>
<organism evidence="1 2">
    <name type="scientific">Fadolivirus FV1/VV64</name>
    <dbReference type="NCBI Taxonomy" id="3070911"/>
    <lineage>
        <taxon>Viruses</taxon>
        <taxon>Varidnaviria</taxon>
        <taxon>Bamfordvirae</taxon>
        <taxon>Nucleocytoviricota</taxon>
        <taxon>Megaviricetes</taxon>
        <taxon>Imitervirales</taxon>
        <taxon>Mimiviridae</taxon>
        <taxon>Klosneuvirinae</taxon>
        <taxon>Fadolivirus</taxon>
        <taxon>Fadolivirus algeromassiliense</taxon>
    </lineage>
</organism>
<keyword evidence="2" id="KW-1185">Reference proteome</keyword>
<dbReference type="EMBL" id="MT418680">
    <property type="protein sequence ID" value="QKF93538.1"/>
    <property type="molecule type" value="Genomic_DNA"/>
</dbReference>
<evidence type="ECO:0000313" key="2">
    <source>
        <dbReference type="Proteomes" id="UP001162001"/>
    </source>
</evidence>
<evidence type="ECO:0000313" key="1">
    <source>
        <dbReference type="EMBL" id="QKF93538.1"/>
    </source>
</evidence>